<protein>
    <recommendedName>
        <fullName evidence="3">Zn(2)-C6 fungal-type domain-containing protein</fullName>
    </recommendedName>
</protein>
<organism evidence="4 5">
    <name type="scientific">Bionectria ochroleuca</name>
    <name type="common">Gliocladium roseum</name>
    <dbReference type="NCBI Taxonomy" id="29856"/>
    <lineage>
        <taxon>Eukaryota</taxon>
        <taxon>Fungi</taxon>
        <taxon>Dikarya</taxon>
        <taxon>Ascomycota</taxon>
        <taxon>Pezizomycotina</taxon>
        <taxon>Sordariomycetes</taxon>
        <taxon>Hypocreomycetidae</taxon>
        <taxon>Hypocreales</taxon>
        <taxon>Bionectriaceae</taxon>
        <taxon>Clonostachys</taxon>
    </lineage>
</organism>
<dbReference type="InterPro" id="IPR036864">
    <property type="entry name" value="Zn2-C6_fun-type_DNA-bd_sf"/>
</dbReference>
<dbReference type="Pfam" id="PF04082">
    <property type="entry name" value="Fungal_trans"/>
    <property type="match status" value="1"/>
</dbReference>
<evidence type="ECO:0000256" key="2">
    <source>
        <dbReference type="ARBA" id="ARBA00023242"/>
    </source>
</evidence>
<proteinExistence type="predicted"/>
<sequence length="563" mass="63365">MEEEGRRVRPRTGFPRRRAVAACLTCREKKQKCNNERPSCSTCEEMGIPCQYTKLDASSFDPASLRILEQLTVIEALVRIMQAPSSLGEGPSSSNHTQLWQTLMAPPATCESNSSNPDRIMISFSLDASFKAATDKLLQWPILERLLSSCQREDVEVLVDRFFKRVNNKNPILSRPTVAQYCQSYYEDGPRFDLETCLVLLSCALAAVAMEYSPTGATSSAATPAESSSARLEDLQLGYCYFAAAEKRLGPAMTEVSTLAIQCLCLAGIYHMFTLGPMHASRMFHVAGSSLRILMSTNLNTPQETYQLYSKLFWACSNSERELLAELPVNPPSLTGPGTPDAYPLPPRIENIGRDEWSVQEEDSWYFFLSEIALRRIADQVSQVVAEHISNRLNSDESPDIQELIPVVAEFEHQVHTFREQLPLAMQFPDVPELSNTEWKQYTRGRFYRVLELMHRPFLFTALHDPNCGPVIRALAEKALFNALKYLEHSHTSHRHHGTWLQLRNQLKETSLLLAASKVNGLTMPEGWEAGVSKSLSTFDYWLQEFPSCKTYTSIILTLANGS</sequence>
<keyword evidence="5" id="KW-1185">Reference proteome</keyword>
<dbReference type="EMBL" id="CABFNS010000809">
    <property type="protein sequence ID" value="VUC29742.1"/>
    <property type="molecule type" value="Genomic_DNA"/>
</dbReference>
<name>A0ABY6UEW4_BIOOC</name>
<dbReference type="Pfam" id="PF00172">
    <property type="entry name" value="Zn_clus"/>
    <property type="match status" value="1"/>
</dbReference>
<dbReference type="InterPro" id="IPR007219">
    <property type="entry name" value="XnlR_reg_dom"/>
</dbReference>
<dbReference type="PANTHER" id="PTHR47785:SF5">
    <property type="entry name" value="ZN(II)2CYS6 TRANSCRIPTION FACTOR (EUROFUNG)"/>
    <property type="match status" value="1"/>
</dbReference>
<dbReference type="CDD" id="cd12148">
    <property type="entry name" value="fungal_TF_MHR"/>
    <property type="match status" value="1"/>
</dbReference>
<dbReference type="PROSITE" id="PS00463">
    <property type="entry name" value="ZN2_CY6_FUNGAL_1"/>
    <property type="match status" value="1"/>
</dbReference>
<reference evidence="4 5" key="1">
    <citation type="submission" date="2019-06" db="EMBL/GenBank/DDBJ databases">
        <authorList>
            <person name="Broberg M."/>
        </authorList>
    </citation>
    <scope>NUCLEOTIDE SEQUENCE [LARGE SCALE GENOMIC DNA]</scope>
</reference>
<evidence type="ECO:0000313" key="5">
    <source>
        <dbReference type="Proteomes" id="UP000766486"/>
    </source>
</evidence>
<dbReference type="SMART" id="SM00066">
    <property type="entry name" value="GAL4"/>
    <property type="match status" value="1"/>
</dbReference>
<dbReference type="SUPFAM" id="SSF57701">
    <property type="entry name" value="Zn2/Cys6 DNA-binding domain"/>
    <property type="match status" value="1"/>
</dbReference>
<dbReference type="PANTHER" id="PTHR47785">
    <property type="entry name" value="ZN(II)2CYS6 TRANSCRIPTION FACTOR (EUROFUNG)-RELATED-RELATED"/>
    <property type="match status" value="1"/>
</dbReference>
<feature type="domain" description="Zn(2)-C6 fungal-type" evidence="3">
    <location>
        <begin position="22"/>
        <end position="52"/>
    </location>
</feature>
<evidence type="ECO:0000256" key="1">
    <source>
        <dbReference type="ARBA" id="ARBA00022723"/>
    </source>
</evidence>
<accession>A0ABY6UEW4</accession>
<dbReference type="InterPro" id="IPR053181">
    <property type="entry name" value="EcdB-like_regulator"/>
</dbReference>
<evidence type="ECO:0000313" key="4">
    <source>
        <dbReference type="EMBL" id="VUC29742.1"/>
    </source>
</evidence>
<keyword evidence="1" id="KW-0479">Metal-binding</keyword>
<dbReference type="CDD" id="cd00067">
    <property type="entry name" value="GAL4"/>
    <property type="match status" value="1"/>
</dbReference>
<dbReference type="PROSITE" id="PS50048">
    <property type="entry name" value="ZN2_CY6_FUNGAL_2"/>
    <property type="match status" value="1"/>
</dbReference>
<comment type="caution">
    <text evidence="4">The sequence shown here is derived from an EMBL/GenBank/DDBJ whole genome shotgun (WGS) entry which is preliminary data.</text>
</comment>
<evidence type="ECO:0000259" key="3">
    <source>
        <dbReference type="PROSITE" id="PS50048"/>
    </source>
</evidence>
<dbReference type="InterPro" id="IPR001138">
    <property type="entry name" value="Zn2Cys6_DnaBD"/>
</dbReference>
<dbReference type="Proteomes" id="UP000766486">
    <property type="component" value="Unassembled WGS sequence"/>
</dbReference>
<keyword evidence="2" id="KW-0539">Nucleus</keyword>
<dbReference type="Gene3D" id="4.10.240.10">
    <property type="entry name" value="Zn(2)-C6 fungal-type DNA-binding domain"/>
    <property type="match status" value="1"/>
</dbReference>
<gene>
    <name evidence="4" type="ORF">CLO192961_LOCUS266462</name>
</gene>